<dbReference type="InterPro" id="IPR010998">
    <property type="entry name" value="Integrase_recombinase_N"/>
</dbReference>
<keyword evidence="9" id="KW-1185">Reference proteome</keyword>
<dbReference type="InterPro" id="IPR050090">
    <property type="entry name" value="Tyrosine_recombinase_XerCD"/>
</dbReference>
<keyword evidence="4" id="KW-0233">DNA recombination</keyword>
<comment type="caution">
    <text evidence="8">The sequence shown here is derived from an EMBL/GenBank/DDBJ whole genome shotgun (WGS) entry which is preliminary data.</text>
</comment>
<dbReference type="Pfam" id="PF13495">
    <property type="entry name" value="Phage_int_SAM_4"/>
    <property type="match status" value="1"/>
</dbReference>
<name>A0ABP8N8V2_9BACT</name>
<sequence>MITIRLDDQDRQLLTVSFPADPIGNDIIRAVPGRRWSYSRRCWVVPNTRASVVKLAGLYGKEHCRFDEAIVRLYKPAATPAVVEQATNPVWPPVGKEQPIRKPFRYTPPIREYDRHPVIVAISETLKIQQYSYKTLKNYKQALIALIRYADNQPLENFTKLQYQQYLLFLLEKKRLSGSTLNVHINAWKFYCEKVLQRPKEFYDIEYPRRPHKLPTVYSVAEVKSIFNATTSVKYRTLFKLVYATGLRLSEVAHLNQTDLDRVRRLITVRGGKGKKDRIVMLTDKLEATLTTYLTSYKPQTYLFENEENHEPLANRTIQLIYSETVRYAGIQKRGGIHTLRHSFATHLLEAGTDIRYIQQLLGHESILTTMRYTHVTADKISTLKSPLDDL</sequence>
<dbReference type="Pfam" id="PF00589">
    <property type="entry name" value="Phage_integrase"/>
    <property type="match status" value="1"/>
</dbReference>
<dbReference type="InterPro" id="IPR013762">
    <property type="entry name" value="Integrase-like_cat_sf"/>
</dbReference>
<keyword evidence="2" id="KW-0229">DNA integration</keyword>
<evidence type="ECO:0000313" key="8">
    <source>
        <dbReference type="EMBL" id="GAA4461608.1"/>
    </source>
</evidence>
<dbReference type="Gene3D" id="1.10.150.130">
    <property type="match status" value="1"/>
</dbReference>
<gene>
    <name evidence="8" type="ORF">GCM10023189_37270</name>
</gene>
<evidence type="ECO:0000313" key="9">
    <source>
        <dbReference type="Proteomes" id="UP001501175"/>
    </source>
</evidence>
<dbReference type="Proteomes" id="UP001501175">
    <property type="component" value="Unassembled WGS sequence"/>
</dbReference>
<evidence type="ECO:0000256" key="5">
    <source>
        <dbReference type="PROSITE-ProRule" id="PRU01248"/>
    </source>
</evidence>
<evidence type="ECO:0000256" key="2">
    <source>
        <dbReference type="ARBA" id="ARBA00022908"/>
    </source>
</evidence>
<dbReference type="PANTHER" id="PTHR30349">
    <property type="entry name" value="PHAGE INTEGRASE-RELATED"/>
    <property type="match status" value="1"/>
</dbReference>
<dbReference type="InterPro" id="IPR011010">
    <property type="entry name" value="DNA_brk_join_enz"/>
</dbReference>
<protein>
    <submittedName>
        <fullName evidence="8">Site-specific integrase</fullName>
    </submittedName>
</protein>
<dbReference type="PROSITE" id="PS51898">
    <property type="entry name" value="TYR_RECOMBINASE"/>
    <property type="match status" value="1"/>
</dbReference>
<proteinExistence type="inferred from homology"/>
<evidence type="ECO:0000259" key="7">
    <source>
        <dbReference type="PROSITE" id="PS51900"/>
    </source>
</evidence>
<dbReference type="InterPro" id="IPR044068">
    <property type="entry name" value="CB"/>
</dbReference>
<comment type="similarity">
    <text evidence="1">Belongs to the 'phage' integrase family.</text>
</comment>
<evidence type="ECO:0000259" key="6">
    <source>
        <dbReference type="PROSITE" id="PS51898"/>
    </source>
</evidence>
<feature type="domain" description="Tyr recombinase" evidence="6">
    <location>
        <begin position="213"/>
        <end position="386"/>
    </location>
</feature>
<dbReference type="RefSeq" id="WP_345245790.1">
    <property type="nucleotide sequence ID" value="NZ_BAABHD010000064.1"/>
</dbReference>
<dbReference type="InterPro" id="IPR002104">
    <property type="entry name" value="Integrase_catalytic"/>
</dbReference>
<accession>A0ABP8N8V2</accession>
<keyword evidence="3 5" id="KW-0238">DNA-binding</keyword>
<dbReference type="PROSITE" id="PS51900">
    <property type="entry name" value="CB"/>
    <property type="match status" value="1"/>
</dbReference>
<evidence type="ECO:0000256" key="4">
    <source>
        <dbReference type="ARBA" id="ARBA00023172"/>
    </source>
</evidence>
<organism evidence="8 9">
    <name type="scientific">Nibrella saemangeumensis</name>
    <dbReference type="NCBI Taxonomy" id="1084526"/>
    <lineage>
        <taxon>Bacteria</taxon>
        <taxon>Pseudomonadati</taxon>
        <taxon>Bacteroidota</taxon>
        <taxon>Cytophagia</taxon>
        <taxon>Cytophagales</taxon>
        <taxon>Spirosomataceae</taxon>
        <taxon>Nibrella</taxon>
    </lineage>
</organism>
<dbReference type="PANTHER" id="PTHR30349:SF64">
    <property type="entry name" value="PROPHAGE INTEGRASE INTD-RELATED"/>
    <property type="match status" value="1"/>
</dbReference>
<dbReference type="SUPFAM" id="SSF56349">
    <property type="entry name" value="DNA breaking-rejoining enzymes"/>
    <property type="match status" value="1"/>
</dbReference>
<feature type="domain" description="Core-binding (CB)" evidence="7">
    <location>
        <begin position="113"/>
        <end position="196"/>
    </location>
</feature>
<dbReference type="InterPro" id="IPR004107">
    <property type="entry name" value="Integrase_SAM-like_N"/>
</dbReference>
<dbReference type="EMBL" id="BAABHD010000064">
    <property type="protein sequence ID" value="GAA4461608.1"/>
    <property type="molecule type" value="Genomic_DNA"/>
</dbReference>
<reference evidence="9" key="1">
    <citation type="journal article" date="2019" name="Int. J. Syst. Evol. Microbiol.">
        <title>The Global Catalogue of Microorganisms (GCM) 10K type strain sequencing project: providing services to taxonomists for standard genome sequencing and annotation.</title>
        <authorList>
            <consortium name="The Broad Institute Genomics Platform"/>
            <consortium name="The Broad Institute Genome Sequencing Center for Infectious Disease"/>
            <person name="Wu L."/>
            <person name="Ma J."/>
        </authorList>
    </citation>
    <scope>NUCLEOTIDE SEQUENCE [LARGE SCALE GENOMIC DNA]</scope>
    <source>
        <strain evidence="9">JCM 17927</strain>
    </source>
</reference>
<evidence type="ECO:0000256" key="3">
    <source>
        <dbReference type="ARBA" id="ARBA00023125"/>
    </source>
</evidence>
<dbReference type="Gene3D" id="1.10.443.10">
    <property type="entry name" value="Intergrase catalytic core"/>
    <property type="match status" value="1"/>
</dbReference>
<evidence type="ECO:0000256" key="1">
    <source>
        <dbReference type="ARBA" id="ARBA00008857"/>
    </source>
</evidence>